<keyword evidence="3 7" id="KW-0812">Transmembrane</keyword>
<keyword evidence="6 7" id="KW-0472">Membrane</keyword>
<proteinExistence type="inferred from homology"/>
<reference evidence="9" key="1">
    <citation type="submission" date="2021-01" db="EMBL/GenBank/DDBJ databases">
        <authorList>
            <person name="Corre E."/>
            <person name="Pelletier E."/>
            <person name="Niang G."/>
            <person name="Scheremetjew M."/>
            <person name="Finn R."/>
            <person name="Kale V."/>
            <person name="Holt S."/>
            <person name="Cochrane G."/>
            <person name="Meng A."/>
            <person name="Brown T."/>
            <person name="Cohen L."/>
        </authorList>
    </citation>
    <scope>NUCLEOTIDE SEQUENCE</scope>
    <source>
        <strain evidence="9">308</strain>
    </source>
</reference>
<dbReference type="PANTHER" id="PTHR23033">
    <property type="entry name" value="BETA1,3-GALACTOSYLTRANSFERASE"/>
    <property type="match status" value="1"/>
</dbReference>
<evidence type="ECO:0000256" key="5">
    <source>
        <dbReference type="ARBA" id="ARBA00022989"/>
    </source>
</evidence>
<evidence type="ECO:0000256" key="6">
    <source>
        <dbReference type="ARBA" id="ARBA00023136"/>
    </source>
</evidence>
<protein>
    <recommendedName>
        <fullName evidence="10">Hexosyltransferase</fullName>
    </recommendedName>
</protein>
<accession>A0A6U5DAC2</accession>
<evidence type="ECO:0000256" key="1">
    <source>
        <dbReference type="ARBA" id="ARBA00004606"/>
    </source>
</evidence>
<dbReference type="InterPro" id="IPR026050">
    <property type="entry name" value="C1GALT1/C1GALT1_chp1"/>
</dbReference>
<dbReference type="EMBL" id="HBFR01001036">
    <property type="protein sequence ID" value="CAD8873486.1"/>
    <property type="molecule type" value="Transcribed_RNA"/>
</dbReference>
<evidence type="ECO:0000256" key="3">
    <source>
        <dbReference type="ARBA" id="ARBA00022692"/>
    </source>
</evidence>
<gene>
    <name evidence="8" type="ORF">CHYS00102_LOCUS643</name>
    <name evidence="9" type="ORF">CHYS00102_LOCUS644</name>
</gene>
<evidence type="ECO:0000313" key="8">
    <source>
        <dbReference type="EMBL" id="CAD8873485.1"/>
    </source>
</evidence>
<dbReference type="GO" id="GO:0016020">
    <property type="term" value="C:membrane"/>
    <property type="evidence" value="ECO:0007669"/>
    <property type="project" value="UniProtKB-SubCell"/>
</dbReference>
<name>A0A6U5DAC2_9STRA</name>
<feature type="transmembrane region" description="Helical" evidence="7">
    <location>
        <begin position="39"/>
        <end position="61"/>
    </location>
</feature>
<organism evidence="9">
    <name type="scientific">Corethron hystrix</name>
    <dbReference type="NCBI Taxonomy" id="216773"/>
    <lineage>
        <taxon>Eukaryota</taxon>
        <taxon>Sar</taxon>
        <taxon>Stramenopiles</taxon>
        <taxon>Ochrophyta</taxon>
        <taxon>Bacillariophyta</taxon>
        <taxon>Coscinodiscophyceae</taxon>
        <taxon>Corethrophycidae</taxon>
        <taxon>Corethrales</taxon>
        <taxon>Corethraceae</taxon>
        <taxon>Corethron</taxon>
    </lineage>
</organism>
<dbReference type="Gene3D" id="3.90.550.50">
    <property type="match status" value="1"/>
</dbReference>
<dbReference type="EMBL" id="HBFR01001035">
    <property type="protein sequence ID" value="CAD8873485.1"/>
    <property type="molecule type" value="Transcribed_RNA"/>
</dbReference>
<comment type="subcellular location">
    <subcellularLocation>
        <location evidence="1">Membrane</location>
        <topology evidence="1">Single-pass type II membrane protein</topology>
    </subcellularLocation>
</comment>
<comment type="similarity">
    <text evidence="2">Belongs to the glycosyltransferase 31 family. Beta3-Gal-T subfamily.</text>
</comment>
<dbReference type="PANTHER" id="PTHR23033:SF14">
    <property type="entry name" value="GLYCOPROTEIN-N-ACETYLGALACTOSAMINE 3-BETA-GALACTOSYLTRANSFERASE 1-RELATED"/>
    <property type="match status" value="1"/>
</dbReference>
<evidence type="ECO:0000256" key="2">
    <source>
        <dbReference type="ARBA" id="ARBA00006462"/>
    </source>
</evidence>
<keyword evidence="4" id="KW-0735">Signal-anchor</keyword>
<evidence type="ECO:0000256" key="4">
    <source>
        <dbReference type="ARBA" id="ARBA00022968"/>
    </source>
</evidence>
<evidence type="ECO:0000313" key="9">
    <source>
        <dbReference type="EMBL" id="CAD8873486.1"/>
    </source>
</evidence>
<dbReference type="GO" id="GO:0016263">
    <property type="term" value="F:glycoprotein-N-acetylgalactosamine 3-beta-galactosyltransferase activity"/>
    <property type="evidence" value="ECO:0007669"/>
    <property type="project" value="TreeGrafter"/>
</dbReference>
<dbReference type="AlphaFoldDB" id="A0A6U5DAC2"/>
<sequence>MKRDNIKDKRDQRITLDFHRPDRFYGSVIPPKAGHRHHFIMKSILFPFFAIFSFILCRFQYVRFRQSQDVVYKLLGYDTLFTPARVAKIRAAISRRYHEALENGEYGGTEGLDWVWQPLDQNDSSKGRYKQYIGNTWNPSGLLDEFRFLGAHPHAGALDELGWGGYVHDEKELRRKPPVFDFNIDKYYSSQSGKSAACDYFNNITYSRNLKRYVHDNLGNDYLGTGGYRMLTEQVKISKSHYKRNKEVRIFCAIYTIEEYHYRLKPIRETWGAKCDGFMAASTKTDTSLNAVNIPHFGPESYNSIWQKVRSIWSYIYKTYYDDYDFFYLGGDDYYLIVENLRDYLSSSEILYAGGGKGWPIPLYLGHRIHELQGGNKWQSNHGGAGYILNRAALAVLVELAFDLEYCEPYKMKHFEDKKVGGCLRNFTVTPYDTKDANKLERFHIISPQQLASGKLGQLMNWFKKTAHRNENYVFGFDTASPASISFHYVQPRLMKQIHTVLYGMCPKEKNQV</sequence>
<evidence type="ECO:0000256" key="7">
    <source>
        <dbReference type="SAM" id="Phobius"/>
    </source>
</evidence>
<evidence type="ECO:0008006" key="10">
    <source>
        <dbReference type="Google" id="ProtNLM"/>
    </source>
</evidence>
<keyword evidence="5 7" id="KW-1133">Transmembrane helix</keyword>